<dbReference type="InterPro" id="IPR043153">
    <property type="entry name" value="DENN_C"/>
</dbReference>
<dbReference type="PANTHER" id="PTHR12296:SF21">
    <property type="entry name" value="DENN DOMAIN-CONTAINING PROTEIN 3"/>
    <property type="match status" value="1"/>
</dbReference>
<dbReference type="SMART" id="SM00799">
    <property type="entry name" value="DENN"/>
    <property type="match status" value="1"/>
</dbReference>
<feature type="region of interest" description="Disordered" evidence="2">
    <location>
        <begin position="1279"/>
        <end position="1378"/>
    </location>
</feature>
<feature type="region of interest" description="Disordered" evidence="2">
    <location>
        <begin position="423"/>
        <end position="442"/>
    </location>
</feature>
<sequence>MPSTTATTTILPKASSSPSSSNLRKSIAGTLLRTASNLKQVKKSEYVIPSTTVKPPIMEGIPEKEEEDGSSAANASQHSKPLSDAPPPPPPPPFHSVPAVTDDDFKLLERVSSVSSMTSVDSALDASMLSKLELSLDEEEIRLATTAAGDSNSATRLKSVDKTGKLLDNPKIRDDESISSSESTEPAVTSRFKFGRGSSNVSNRSVSGVSVGSSNAGTRAKERMFTMKDKFKKNMSKKFPRKGGGRGGDSITAPPLVVFDMDVEKPGEDIKAMAQEDFFQTGPLQQDVEEQQQGPKELFKEDTTTKEEATSIPSAVNDSKPFARGQKDTKNIQMPPPSPPPPKGQPPPLYFQPTISARYPPTDHPDSPLNPMLPHFCFPYSDVISLSLDYRMPRIHHFVLTNDMGRKIYGTCLTVYEEYVPPKKNMTQKSPPSSPSQKKKHDGREYYGAVQESFSQKEKAHEDSIEVLISDTYPHTLYIPRVLCLLSTWPYLTAFREYLTQLYRLATLTDLMTAPLERYILNLCAEIPAPPPGAFEIRMNILNSTIRFWAPPANQPIPYVALPFGLLFECLDIGNILFVWYALALERKVLLVSSQYSILTVCAEILCSLLFPMQWSHLYIPILPRFLSPMLDAPMPYLCGISRDNLPYAVADINEETIVVDLDQNVITIGSHMPELPPIPYRRRAKLELALEANVGNVFWNARGLTKKKVAKIQRLGNDSAMDDVLAKAEACWGEKLKTFDEAFNLAYTPDSPNLLLNDGMYDDKGKLEQSMWDAVQEAFLRFYVALLKDYRKFLSEYDIGGDANSGSKSKRWGARRDFKADEFIKSQRVDFQPFLEELCITQMFDEFVTKRMYNPNEPDVTFFDQSINAKNNRSRLKLKKVDTTFLHSSKAHKELNTIDAVDPNIDDLPDADVKDKYLYKMWPETFDSTLYGKARPVPKIITAEFDRQAKLSSELREKYADLDDDAELMGLYEEDCDPNPEVAIFTTFFMTYTAIIGEELELFEQKKRELNRCLPEEDLLGLYSGVARRSEPTIENSNSASKMHSSQHSKNETESTLYTRNIEDDAAAEYPYGFIDDCNGGMDGICCGDNIYATENVVKTLCDRDTENSSCAIDEQSSVFDILFGKVDHSITLNSGSNDNIIDLTAFSEFEEARAVAKAQMDLAFDALIMLRLRGLMPDPDSYSCMMDICSRSGDIGRVTLLLSMIKEDGLVVDSDMYWKFMGAYSNANSALGGFGSEGLGVSDGHLPPASSPAMRGLGGEELGASNVYLPPALSSAQEAAQSSSKPKSWKKSSKQLGHKGTKASTLSNTESSDSDDLLSEDISTADSTGTKSSVGAKSSASNSTAKSGNATDNVTTTSTKIKKSIKKKGSSLNPKRKLNKKNSLIMTESVKKQVELGENLLDMLYPDLHIDTGINSCPKCFKNLEQDDIIFGWEPCDFQNYTTSCPQCNHGTVPRFSVKCSLPTFVGSQGKATPLYCEYLSPWVMRKELLNVMKSDNGIYSLLDPEWRSNADINATLWWNLIVSFKRYKLPLTYLLQGSFNQKLILPAPDSY</sequence>
<dbReference type="Gene3D" id="3.30.450.200">
    <property type="match status" value="1"/>
</dbReference>
<dbReference type="Pfam" id="PF03456">
    <property type="entry name" value="uDENN"/>
    <property type="match status" value="1"/>
</dbReference>
<feature type="region of interest" description="Disordered" evidence="2">
    <location>
        <begin position="287"/>
        <end position="362"/>
    </location>
</feature>
<feature type="compositionally biased region" description="Basic and acidic residues" evidence="2">
    <location>
        <begin position="219"/>
        <end position="229"/>
    </location>
</feature>
<feature type="compositionally biased region" description="Basic and acidic residues" evidence="2">
    <location>
        <begin position="158"/>
        <end position="176"/>
    </location>
</feature>
<gene>
    <name evidence="4" type="ORF">DBRI00130_LOCUS12712</name>
    <name evidence="5" type="ORF">DBRI00130_LOCUS12713</name>
</gene>
<feature type="compositionally biased region" description="Polar residues" evidence="2">
    <location>
        <begin position="1"/>
        <end position="10"/>
    </location>
</feature>
<feature type="compositionally biased region" description="Low complexity" evidence="2">
    <location>
        <begin position="1279"/>
        <end position="1288"/>
    </location>
</feature>
<dbReference type="SMART" id="SM00801">
    <property type="entry name" value="dDENN"/>
    <property type="match status" value="1"/>
</dbReference>
<feature type="region of interest" description="Disordered" evidence="2">
    <location>
        <begin position="145"/>
        <end position="254"/>
    </location>
</feature>
<evidence type="ECO:0000256" key="1">
    <source>
        <dbReference type="PROSITE-ProRule" id="PRU00708"/>
    </source>
</evidence>
<proteinExistence type="predicted"/>
<feature type="compositionally biased region" description="Basic residues" evidence="2">
    <location>
        <begin position="1289"/>
        <end position="1303"/>
    </location>
</feature>
<dbReference type="InterPro" id="IPR011990">
    <property type="entry name" value="TPR-like_helical_dom_sf"/>
</dbReference>
<feature type="compositionally biased region" description="Polar residues" evidence="2">
    <location>
        <begin position="71"/>
        <end position="80"/>
    </location>
</feature>
<feature type="compositionally biased region" description="Low complexity" evidence="2">
    <location>
        <begin position="195"/>
        <end position="215"/>
    </location>
</feature>
<organism evidence="5">
    <name type="scientific">Ditylum brightwellii</name>
    <dbReference type="NCBI Taxonomy" id="49249"/>
    <lineage>
        <taxon>Eukaryota</taxon>
        <taxon>Sar</taxon>
        <taxon>Stramenopiles</taxon>
        <taxon>Ochrophyta</taxon>
        <taxon>Bacillariophyta</taxon>
        <taxon>Mediophyceae</taxon>
        <taxon>Lithodesmiophycidae</taxon>
        <taxon>Lithodesmiales</taxon>
        <taxon>Lithodesmiaceae</taxon>
        <taxon>Ditylum</taxon>
    </lineage>
</organism>
<feature type="compositionally biased region" description="Pro residues" evidence="2">
    <location>
        <begin position="84"/>
        <end position="95"/>
    </location>
</feature>
<dbReference type="PROSITE" id="PS50211">
    <property type="entry name" value="DENN"/>
    <property type="match status" value="1"/>
</dbReference>
<dbReference type="Gene3D" id="3.40.50.11500">
    <property type="match status" value="1"/>
</dbReference>
<dbReference type="GO" id="GO:0032483">
    <property type="term" value="P:regulation of Rab protein signal transduction"/>
    <property type="evidence" value="ECO:0007669"/>
    <property type="project" value="TreeGrafter"/>
</dbReference>
<name>A0A6V2ED04_9STRA</name>
<dbReference type="Gene3D" id="1.25.40.10">
    <property type="entry name" value="Tetratricopeptide repeat domain"/>
    <property type="match status" value="1"/>
</dbReference>
<evidence type="ECO:0000313" key="4">
    <source>
        <dbReference type="EMBL" id="CAE4602997.1"/>
    </source>
</evidence>
<feature type="domain" description="UDENN" evidence="3">
    <location>
        <begin position="337"/>
        <end position="859"/>
    </location>
</feature>
<feature type="compositionally biased region" description="Basic residues" evidence="2">
    <location>
        <begin position="1362"/>
        <end position="1378"/>
    </location>
</feature>
<dbReference type="InterPro" id="IPR005113">
    <property type="entry name" value="uDENN_dom"/>
</dbReference>
<dbReference type="InterPro" id="IPR051696">
    <property type="entry name" value="DENN_Domain_GEFs"/>
</dbReference>
<dbReference type="PANTHER" id="PTHR12296">
    <property type="entry name" value="DENN DOMAIN-CONTAINING PROTEIN 4"/>
    <property type="match status" value="1"/>
</dbReference>
<feature type="repeat" description="PPR" evidence="1">
    <location>
        <begin position="1180"/>
        <end position="1214"/>
    </location>
</feature>
<evidence type="ECO:0000313" key="5">
    <source>
        <dbReference type="EMBL" id="CAE4602999.1"/>
    </source>
</evidence>
<dbReference type="Pfam" id="PF03455">
    <property type="entry name" value="dDENN"/>
    <property type="match status" value="1"/>
</dbReference>
<dbReference type="InterPro" id="IPR002885">
    <property type="entry name" value="PPR_rpt"/>
</dbReference>
<dbReference type="GO" id="GO:0031410">
    <property type="term" value="C:cytoplasmic vesicle"/>
    <property type="evidence" value="ECO:0007669"/>
    <property type="project" value="TreeGrafter"/>
</dbReference>
<feature type="region of interest" description="Disordered" evidence="2">
    <location>
        <begin position="1032"/>
        <end position="1057"/>
    </location>
</feature>
<feature type="compositionally biased region" description="Polar residues" evidence="2">
    <location>
        <begin position="1034"/>
        <end position="1057"/>
    </location>
</feature>
<feature type="compositionally biased region" description="Basic and acidic residues" evidence="2">
    <location>
        <begin position="297"/>
        <end position="309"/>
    </location>
</feature>
<feature type="compositionally biased region" description="Low complexity" evidence="2">
    <location>
        <begin position="1322"/>
        <end position="1361"/>
    </location>
</feature>
<feature type="region of interest" description="Disordered" evidence="2">
    <location>
        <begin position="1"/>
        <end position="25"/>
    </location>
</feature>
<dbReference type="EMBL" id="HBNS01015848">
    <property type="protein sequence ID" value="CAE4602997.1"/>
    <property type="molecule type" value="Transcribed_RNA"/>
</dbReference>
<dbReference type="InterPro" id="IPR037516">
    <property type="entry name" value="Tripartite_DENN"/>
</dbReference>
<dbReference type="PROSITE" id="PS51375">
    <property type="entry name" value="PPR"/>
    <property type="match status" value="1"/>
</dbReference>
<feature type="compositionally biased region" description="Pro residues" evidence="2">
    <location>
        <begin position="334"/>
        <end position="350"/>
    </location>
</feature>
<reference evidence="5" key="1">
    <citation type="submission" date="2021-01" db="EMBL/GenBank/DDBJ databases">
        <authorList>
            <person name="Corre E."/>
            <person name="Pelletier E."/>
            <person name="Niang G."/>
            <person name="Scheremetjew M."/>
            <person name="Finn R."/>
            <person name="Kale V."/>
            <person name="Holt S."/>
            <person name="Cochrane G."/>
            <person name="Meng A."/>
            <person name="Brown T."/>
            <person name="Cohen L."/>
        </authorList>
    </citation>
    <scope>NUCLEOTIDE SEQUENCE</scope>
    <source>
        <strain evidence="5">GSO104</strain>
    </source>
</reference>
<feature type="compositionally biased region" description="Basic residues" evidence="2">
    <location>
        <begin position="230"/>
        <end position="244"/>
    </location>
</feature>
<evidence type="ECO:0000259" key="3">
    <source>
        <dbReference type="PROSITE" id="PS50211"/>
    </source>
</evidence>
<accession>A0A6V2ED04</accession>
<protein>
    <recommendedName>
        <fullName evidence="3">UDENN domain-containing protein</fullName>
    </recommendedName>
</protein>
<evidence type="ECO:0000256" key="2">
    <source>
        <dbReference type="SAM" id="MobiDB-lite"/>
    </source>
</evidence>
<dbReference type="InterPro" id="IPR001194">
    <property type="entry name" value="cDENN_dom"/>
</dbReference>
<dbReference type="SMART" id="SM00800">
    <property type="entry name" value="uDENN"/>
    <property type="match status" value="1"/>
</dbReference>
<feature type="region of interest" description="Disordered" evidence="2">
    <location>
        <begin position="43"/>
        <end position="101"/>
    </location>
</feature>
<dbReference type="EMBL" id="HBNS01015849">
    <property type="protein sequence ID" value="CAE4602999.1"/>
    <property type="molecule type" value="Transcribed_RNA"/>
</dbReference>
<dbReference type="Pfam" id="PF02141">
    <property type="entry name" value="DENN"/>
    <property type="match status" value="1"/>
</dbReference>
<dbReference type="InterPro" id="IPR005112">
    <property type="entry name" value="dDENN_dom"/>
</dbReference>